<dbReference type="InterPro" id="IPR027417">
    <property type="entry name" value="P-loop_NTPase"/>
</dbReference>
<dbReference type="PATRIC" id="fig|1423748.3.peg.1889"/>
<dbReference type="Gene3D" id="1.10.1580.10">
    <property type="match status" value="1"/>
</dbReference>
<keyword evidence="3 4" id="KW-0342">GTP-binding</keyword>
<name>A0A0R1NZ34_9LACO</name>
<evidence type="ECO:0000259" key="6">
    <source>
        <dbReference type="PROSITE" id="PS51721"/>
    </source>
</evidence>
<accession>A0A0R1NZ34</accession>
<dbReference type="GO" id="GO:0005525">
    <property type="term" value="F:GTP binding"/>
    <property type="evidence" value="ECO:0007669"/>
    <property type="project" value="UniProtKB-KW"/>
</dbReference>
<comment type="similarity">
    <text evidence="4">Belongs to the TRAFAC class YlqF/YawG GTPase family. MTG1 subfamily.</text>
</comment>
<evidence type="ECO:0000256" key="4">
    <source>
        <dbReference type="PIRNR" id="PIRNR006230"/>
    </source>
</evidence>
<dbReference type="GO" id="GO:0005737">
    <property type="term" value="C:cytoplasm"/>
    <property type="evidence" value="ECO:0007669"/>
    <property type="project" value="UniProtKB-SubCell"/>
</dbReference>
<evidence type="ECO:0000256" key="5">
    <source>
        <dbReference type="PIRSR" id="PIRSR006230-1"/>
    </source>
</evidence>
<proteinExistence type="inferred from homology"/>
<comment type="caution">
    <text evidence="7">The sequence shown here is derived from an EMBL/GenBank/DDBJ whole genome shotgun (WGS) entry which is preliminary data.</text>
</comment>
<dbReference type="AlphaFoldDB" id="A0A0R1NZ34"/>
<dbReference type="PROSITE" id="PS51721">
    <property type="entry name" value="G_CP"/>
    <property type="match status" value="1"/>
</dbReference>
<keyword evidence="2 4" id="KW-0547">Nucleotide-binding</keyword>
<dbReference type="GO" id="GO:0006412">
    <property type="term" value="P:translation"/>
    <property type="evidence" value="ECO:0007669"/>
    <property type="project" value="TreeGrafter"/>
</dbReference>
<dbReference type="Gene3D" id="3.40.50.300">
    <property type="entry name" value="P-loop containing nucleotide triphosphate hydrolases"/>
    <property type="match status" value="1"/>
</dbReference>
<evidence type="ECO:0000256" key="3">
    <source>
        <dbReference type="ARBA" id="ARBA00023134"/>
    </source>
</evidence>
<dbReference type="GO" id="GO:0003924">
    <property type="term" value="F:GTPase activity"/>
    <property type="evidence" value="ECO:0007669"/>
    <property type="project" value="TreeGrafter"/>
</dbReference>
<dbReference type="CDD" id="cd01856">
    <property type="entry name" value="YlqF"/>
    <property type="match status" value="1"/>
</dbReference>
<dbReference type="Proteomes" id="UP000051311">
    <property type="component" value="Unassembled WGS sequence"/>
</dbReference>
<dbReference type="PIRSF" id="PIRSF006230">
    <property type="entry name" value="MG442"/>
    <property type="match status" value="1"/>
</dbReference>
<feature type="binding site" evidence="5">
    <location>
        <begin position="71"/>
        <end position="74"/>
    </location>
    <ligand>
        <name>GTP</name>
        <dbReference type="ChEBI" id="CHEBI:37565"/>
    </ligand>
</feature>
<gene>
    <name evidence="7" type="ORF">FC37_GL001817</name>
</gene>
<dbReference type="Pfam" id="PF01926">
    <property type="entry name" value="MMR_HSR1"/>
    <property type="match status" value="1"/>
</dbReference>
<feature type="binding site" evidence="5">
    <location>
        <begin position="143"/>
        <end position="148"/>
    </location>
    <ligand>
        <name>GTP</name>
        <dbReference type="ChEBI" id="CHEBI:37565"/>
    </ligand>
</feature>
<evidence type="ECO:0000256" key="1">
    <source>
        <dbReference type="ARBA" id="ARBA00014898"/>
    </source>
</evidence>
<keyword evidence="4" id="KW-0963">Cytoplasm</keyword>
<evidence type="ECO:0000313" key="7">
    <source>
        <dbReference type="EMBL" id="KRL25167.1"/>
    </source>
</evidence>
<dbReference type="PANTHER" id="PTHR45782">
    <property type="entry name" value="MITOCHONDRIAL RIBOSOME-ASSOCIATED GTPASE 1"/>
    <property type="match status" value="1"/>
</dbReference>
<dbReference type="InterPro" id="IPR006073">
    <property type="entry name" value="GTP-bd"/>
</dbReference>
<dbReference type="EMBL" id="AZEL01000004">
    <property type="protein sequence ID" value="KRL25167.1"/>
    <property type="molecule type" value="Genomic_DNA"/>
</dbReference>
<protein>
    <recommendedName>
        <fullName evidence="1 4">Ribosome biogenesis GTPase A</fullName>
    </recommendedName>
</protein>
<dbReference type="NCBIfam" id="TIGR03596">
    <property type="entry name" value="GTPase_YlqF"/>
    <property type="match status" value="1"/>
</dbReference>
<dbReference type="InterPro" id="IPR019991">
    <property type="entry name" value="GTP-bd_ribosome_bgen"/>
</dbReference>
<dbReference type="InterPro" id="IPR030378">
    <property type="entry name" value="G_CP_dom"/>
</dbReference>
<dbReference type="InterPro" id="IPR023179">
    <property type="entry name" value="GTP-bd_ortho_bundle_sf"/>
</dbReference>
<dbReference type="PANTHER" id="PTHR45782:SF4">
    <property type="entry name" value="MITOCHONDRIAL RIBOSOME-ASSOCIATED GTPASE 1"/>
    <property type="match status" value="1"/>
</dbReference>
<comment type="subcellular location">
    <subcellularLocation>
        <location evidence="4">Cytoplasm</location>
    </subcellularLocation>
</comment>
<feature type="binding site" evidence="5">
    <location>
        <position position="187"/>
    </location>
    <ligand>
        <name>GTP</name>
        <dbReference type="ChEBI" id="CHEBI:37565"/>
    </ligand>
</feature>
<reference evidence="7 8" key="1">
    <citation type="journal article" date="2015" name="Genome Announc.">
        <title>Expanding the biotechnology potential of lactobacilli through comparative genomics of 213 strains and associated genera.</title>
        <authorList>
            <person name="Sun Z."/>
            <person name="Harris H.M."/>
            <person name="McCann A."/>
            <person name="Guo C."/>
            <person name="Argimon S."/>
            <person name="Zhang W."/>
            <person name="Yang X."/>
            <person name="Jeffery I.B."/>
            <person name="Cooney J.C."/>
            <person name="Kagawa T.F."/>
            <person name="Liu W."/>
            <person name="Song Y."/>
            <person name="Salvetti E."/>
            <person name="Wrobel A."/>
            <person name="Rasinkangas P."/>
            <person name="Parkhill J."/>
            <person name="Rea M.C."/>
            <person name="O'Sullivan O."/>
            <person name="Ritari J."/>
            <person name="Douillard F.P."/>
            <person name="Paul Ross R."/>
            <person name="Yang R."/>
            <person name="Briner A.E."/>
            <person name="Felis G.E."/>
            <person name="de Vos W.M."/>
            <person name="Barrangou R."/>
            <person name="Klaenhammer T.R."/>
            <person name="Caufield P.W."/>
            <person name="Cui Y."/>
            <person name="Zhang H."/>
            <person name="O'Toole P.W."/>
        </authorList>
    </citation>
    <scope>NUCLEOTIDE SEQUENCE [LARGE SCALE GENOMIC DNA]</scope>
    <source>
        <strain evidence="7 8">DSM 10532</strain>
    </source>
</reference>
<dbReference type="InterPro" id="IPR016478">
    <property type="entry name" value="GTPase_MTG1"/>
</dbReference>
<feature type="domain" description="CP-type G" evidence="6">
    <location>
        <begin position="27"/>
        <end position="191"/>
    </location>
</feature>
<evidence type="ECO:0000256" key="2">
    <source>
        <dbReference type="ARBA" id="ARBA00022741"/>
    </source>
</evidence>
<organism evidence="7 8">
    <name type="scientific">Lactobacillus gallinarum DSM 10532 = JCM 2011</name>
    <dbReference type="NCBI Taxonomy" id="1423748"/>
    <lineage>
        <taxon>Bacteria</taxon>
        <taxon>Bacillati</taxon>
        <taxon>Bacillota</taxon>
        <taxon>Bacilli</taxon>
        <taxon>Lactobacillales</taxon>
        <taxon>Lactobacillaceae</taxon>
        <taxon>Lactobacillus</taxon>
    </lineage>
</organism>
<dbReference type="SUPFAM" id="SSF52540">
    <property type="entry name" value="P-loop containing nucleoside triphosphate hydrolases"/>
    <property type="match status" value="1"/>
</dbReference>
<comment type="function">
    <text evidence="4">Required for a late step of 50S ribosomal subunit assembly. Has GTPase activity.</text>
</comment>
<sequence length="295" mass="33061">MKKNNIKERRDNMATIQWYPGHMNKARNQLEDKLGLIDVLVEVLDARIPESSRNPMIEELVGNKPHIIILNKADLADPALTKKWATKLSGPGKYVLAIDSLHNTNMQKLISMVKKAAAEKTKKLEARGASNPTIRIALAGIPNCGKSTIINRLVGRNVAEVGNKPGVTKGQRWLKTSSNIQVLDTPGILWPKFSDQEVGYKLAAFGAIKDSVFHADDVALYVLENLRQHYLKDLTKFSKLNSADIENLSDPDILLAMTEKYGMRDDYDRFSLFMLQRLRKGAIGRITLDRPSNDD</sequence>
<dbReference type="STRING" id="1423748.FC37_GL001817"/>
<dbReference type="FunFam" id="3.40.50.300:FF:000590">
    <property type="entry name" value="Ribosome biogenesis GTPase A"/>
    <property type="match status" value="1"/>
</dbReference>
<evidence type="ECO:0000313" key="8">
    <source>
        <dbReference type="Proteomes" id="UP000051311"/>
    </source>
</evidence>
<dbReference type="eggNOG" id="COG1161">
    <property type="taxonomic scope" value="Bacteria"/>
</dbReference>